<accession>A0AAE3CI04</accession>
<evidence type="ECO:0000313" key="5">
    <source>
        <dbReference type="Proteomes" id="UP000762271"/>
    </source>
</evidence>
<evidence type="ECO:0000313" key="4">
    <source>
        <dbReference type="EMBL" id="MBT8591643.1"/>
    </source>
</evidence>
<dbReference type="Gene3D" id="1.25.40.10">
    <property type="entry name" value="Tetratricopeptide repeat domain"/>
    <property type="match status" value="3"/>
</dbReference>
<dbReference type="InterPro" id="IPR011990">
    <property type="entry name" value="TPR-like_helical_dom_sf"/>
</dbReference>
<dbReference type="SUPFAM" id="SSF53756">
    <property type="entry name" value="UDP-Glycosyltransferase/glycogen phosphorylase"/>
    <property type="match status" value="1"/>
</dbReference>
<reference evidence="4" key="1">
    <citation type="journal article" date="2021" name="Genome Biol. Evol.">
        <title>Continental-Scale Gene Flow Prevents Allopatric Divergence of Pelagic Freshwater Bacteria.</title>
        <authorList>
            <person name="Hoetzinger M."/>
            <person name="Pitt A."/>
            <person name="Huemer A."/>
            <person name="Hahn M.W."/>
        </authorList>
    </citation>
    <scope>NUCLEOTIDE SEQUENCE</scope>
    <source>
        <strain evidence="4">AP-YLGG-20-G6</strain>
    </source>
</reference>
<dbReference type="Proteomes" id="UP000762271">
    <property type="component" value="Unassembled WGS sequence"/>
</dbReference>
<keyword evidence="2 3" id="KW-0802">TPR repeat</keyword>
<gene>
    <name evidence="4" type="ORF">G6693_06880</name>
</gene>
<dbReference type="Pfam" id="PF12895">
    <property type="entry name" value="ANAPC3"/>
    <property type="match status" value="1"/>
</dbReference>
<dbReference type="Gene3D" id="3.40.50.2000">
    <property type="entry name" value="Glycogen Phosphorylase B"/>
    <property type="match status" value="1"/>
</dbReference>
<feature type="repeat" description="TPR" evidence="3">
    <location>
        <begin position="39"/>
        <end position="72"/>
    </location>
</feature>
<dbReference type="SMART" id="SM00028">
    <property type="entry name" value="TPR"/>
    <property type="match status" value="7"/>
</dbReference>
<feature type="repeat" description="TPR" evidence="3">
    <location>
        <begin position="175"/>
        <end position="208"/>
    </location>
</feature>
<evidence type="ECO:0000256" key="3">
    <source>
        <dbReference type="PROSITE-ProRule" id="PRU00339"/>
    </source>
</evidence>
<organism evidence="4 5">
    <name type="scientific">Polynucleobacter paneuropaeus</name>
    <dbReference type="NCBI Taxonomy" id="2527775"/>
    <lineage>
        <taxon>Bacteria</taxon>
        <taxon>Pseudomonadati</taxon>
        <taxon>Pseudomonadota</taxon>
        <taxon>Betaproteobacteria</taxon>
        <taxon>Burkholderiales</taxon>
        <taxon>Burkholderiaceae</taxon>
        <taxon>Polynucleobacter</taxon>
    </lineage>
</organism>
<evidence type="ECO:0000256" key="2">
    <source>
        <dbReference type="ARBA" id="ARBA00022803"/>
    </source>
</evidence>
<dbReference type="Pfam" id="PF13414">
    <property type="entry name" value="TPR_11"/>
    <property type="match status" value="1"/>
</dbReference>
<sequence>MTNLIQQLIAQSIHHLENNSQAQAENLLLRVLQIEPKNLPALEILGLSKAKSGNYPDAIGHLKKAVKINSKNPSTLFNLARALSDNGNYLESMAFFEKSLQLNRKDLPCLISYAMTLEHLKKFDKALAIYEEILSGNINLADIWLQKALCLKLLQEYDLSLEAYTKAIELKGDYPEDHIGKGNIFMELEEYEKAAFEYERAISIRPNYAEGYSNLGVALEKLARFDDAIKCFEEAAKLNPGYVGAYLNKSRVVKALGDMDAAFALLEKAIAIDPLCAEAHYEMGSIALKKMSFDLGWEKYEWRWILPNLPKQEMPNKPLWTGGEPKNRLLIWGEQGIGDQTLFSSVFKELEGFDKKIIISLNKKLIPIYKRTFPKFEFRDLADPVSINEFDEHIPIGSLAKYFRKNVQDFEKTNFPYLADDPSRTTKLRDQLHEPKKMICGLACNSTNKMLASDKNFPISMLSPLLQLEQFKFLNLQYGEGGEKLLELGQANNTQVHHFPDIDLFDDLDSVLSLVNACDVVLSSSNTIAHLAGALGKRTILIVPYETGKFWYWHEINHHSLWYPSIRVFTQKKQGDWSDVMSEVFDFMGSLSFDR</sequence>
<feature type="repeat" description="TPR" evidence="3">
    <location>
        <begin position="73"/>
        <end position="106"/>
    </location>
</feature>
<dbReference type="PROSITE" id="PS50005">
    <property type="entry name" value="TPR"/>
    <property type="match status" value="4"/>
</dbReference>
<dbReference type="PROSITE" id="PS50293">
    <property type="entry name" value="TPR_REGION"/>
    <property type="match status" value="1"/>
</dbReference>
<evidence type="ECO:0000256" key="1">
    <source>
        <dbReference type="ARBA" id="ARBA00022737"/>
    </source>
</evidence>
<dbReference type="SUPFAM" id="SSF48452">
    <property type="entry name" value="TPR-like"/>
    <property type="match status" value="1"/>
</dbReference>
<dbReference type="AlphaFoldDB" id="A0AAE3CI04"/>
<comment type="caution">
    <text evidence="4">The sequence shown here is derived from an EMBL/GenBank/DDBJ whole genome shotgun (WGS) entry which is preliminary data.</text>
</comment>
<dbReference type="PANTHER" id="PTHR44943:SF4">
    <property type="entry name" value="TPR REPEAT-CONTAINING PROTEIN MJ0798"/>
    <property type="match status" value="1"/>
</dbReference>
<dbReference type="PANTHER" id="PTHR44943">
    <property type="entry name" value="CELLULOSE SYNTHASE OPERON PROTEIN C"/>
    <property type="match status" value="1"/>
</dbReference>
<dbReference type="EMBL" id="JAANGI010000001">
    <property type="protein sequence ID" value="MBT8591643.1"/>
    <property type="molecule type" value="Genomic_DNA"/>
</dbReference>
<feature type="repeat" description="TPR" evidence="3">
    <location>
        <begin position="209"/>
        <end position="242"/>
    </location>
</feature>
<keyword evidence="1" id="KW-0677">Repeat</keyword>
<name>A0AAE3CI04_9BURK</name>
<dbReference type="InterPro" id="IPR019734">
    <property type="entry name" value="TPR_rpt"/>
</dbReference>
<dbReference type="InterPro" id="IPR051685">
    <property type="entry name" value="Ycf3/AcsC/BcsC/TPR_MFPF"/>
</dbReference>
<protein>
    <submittedName>
        <fullName evidence="4">Tetratricopeptide repeat protein</fullName>
    </submittedName>
</protein>
<dbReference type="Pfam" id="PF13181">
    <property type="entry name" value="TPR_8"/>
    <property type="match status" value="2"/>
</dbReference>
<proteinExistence type="predicted"/>